<evidence type="ECO:0000313" key="1">
    <source>
        <dbReference type="EMBL" id="QNO41706.1"/>
    </source>
</evidence>
<evidence type="ECO:0008006" key="2">
    <source>
        <dbReference type="Google" id="ProtNLM"/>
    </source>
</evidence>
<dbReference type="EMBL" id="MT630658">
    <property type="protein sequence ID" value="QNO41706.1"/>
    <property type="molecule type" value="Genomic_DNA"/>
</dbReference>
<sequence>MLLKEIIWIDKFALKIQRKHHVTVVEVEESLLSRAIFRRSRRGIVEGEDVYVAYGKTVAGRYLFTVFIYKRQNTGLVLSARDMTLKERRYYNAKKKS</sequence>
<organism evidence="1">
    <name type="scientific">Candidatus Methanogaster sp. ANME-2c ERB4</name>
    <dbReference type="NCBI Taxonomy" id="2759911"/>
    <lineage>
        <taxon>Archaea</taxon>
        <taxon>Methanobacteriati</taxon>
        <taxon>Methanobacteriota</taxon>
        <taxon>Stenosarchaea group</taxon>
        <taxon>Methanomicrobia</taxon>
        <taxon>Methanosarcinales</taxon>
        <taxon>ANME-2 cluster</taxon>
        <taxon>Candidatus Methanogasteraceae</taxon>
        <taxon>Candidatus Methanogaster</taxon>
    </lineage>
</organism>
<name>A0A7G9Y122_9EURY</name>
<dbReference type="AlphaFoldDB" id="A0A7G9Y122"/>
<gene>
    <name evidence="1" type="ORF">NEBFCOPL_00007</name>
</gene>
<dbReference type="Pfam" id="PF04365">
    <property type="entry name" value="BrnT_toxin"/>
    <property type="match status" value="1"/>
</dbReference>
<dbReference type="Gene3D" id="3.10.450.530">
    <property type="entry name" value="Ribonuclease toxin, BrnT, of type II toxin-antitoxin system"/>
    <property type="match status" value="1"/>
</dbReference>
<reference evidence="1" key="1">
    <citation type="submission" date="2020-06" db="EMBL/GenBank/DDBJ databases">
        <title>Unique genomic features of the anaerobic methanotrophic archaea.</title>
        <authorList>
            <person name="Chadwick G.L."/>
            <person name="Skennerton C.T."/>
            <person name="Laso-Perez R."/>
            <person name="Leu A.O."/>
            <person name="Speth D.R."/>
            <person name="Yu H."/>
            <person name="Morgan-Lang C."/>
            <person name="Hatzenpichler R."/>
            <person name="Goudeau D."/>
            <person name="Malmstrom R."/>
            <person name="Brazelton W.J."/>
            <person name="Woyke T."/>
            <person name="Hallam S.J."/>
            <person name="Tyson G.W."/>
            <person name="Wegener G."/>
            <person name="Boetius A."/>
            <person name="Orphan V."/>
        </authorList>
    </citation>
    <scope>NUCLEOTIDE SEQUENCE</scope>
</reference>
<dbReference type="InterPro" id="IPR007460">
    <property type="entry name" value="BrnT_toxin"/>
</dbReference>
<accession>A0A7G9Y122</accession>
<protein>
    <recommendedName>
        <fullName evidence="2">BrnT family toxin</fullName>
    </recommendedName>
</protein>
<dbReference type="InterPro" id="IPR038573">
    <property type="entry name" value="BrnT_sf"/>
</dbReference>
<proteinExistence type="predicted"/>